<name>A0A966G3E6_MICAE</name>
<comment type="caution">
    <text evidence="1">The sequence shown here is derived from an EMBL/GenBank/DDBJ whole genome shotgun (WGS) entry which is preliminary data.</text>
</comment>
<dbReference type="Pfam" id="PF05973">
    <property type="entry name" value="Gp49"/>
    <property type="match status" value="1"/>
</dbReference>
<protein>
    <submittedName>
        <fullName evidence="1">Type II toxin-antitoxin system RelE/ParE family toxin</fullName>
    </submittedName>
</protein>
<dbReference type="InterPro" id="IPR009241">
    <property type="entry name" value="HigB-like"/>
</dbReference>
<dbReference type="AlphaFoldDB" id="A0A966G3E6"/>
<dbReference type="EMBL" id="JAADAI010000291">
    <property type="protein sequence ID" value="NCS58770.1"/>
    <property type="molecule type" value="Genomic_DNA"/>
</dbReference>
<gene>
    <name evidence="1" type="ORF">GPJ16_18475</name>
</gene>
<dbReference type="Proteomes" id="UP000799330">
    <property type="component" value="Unassembled WGS sequence"/>
</dbReference>
<evidence type="ECO:0000313" key="1">
    <source>
        <dbReference type="EMBL" id="NCS58770.1"/>
    </source>
</evidence>
<proteinExistence type="predicted"/>
<accession>A0A966G3E6</accession>
<evidence type="ECO:0000313" key="2">
    <source>
        <dbReference type="Proteomes" id="UP000799330"/>
    </source>
</evidence>
<sequence length="56" mass="6523">MSIKSDFFYALKLSNVIFILHAFKKKSKSGIKTPKQNIDLIKERLKKAQEIAKEQQ</sequence>
<reference evidence="1" key="1">
    <citation type="journal article" date="2019" name="Mol. Ecol.">
        <title>Genome evolution and host-microbiome shifts correspond with intraspecific niche divergence within harmful algal bloom-forming Microcystis aeruginosa.</title>
        <authorList>
            <person name="Jackrel S.L."/>
            <person name="White J.D."/>
            <person name="Evans J.T."/>
            <person name="Buffin K."/>
            <person name="Hayden K."/>
            <person name="Sarnelle O."/>
            <person name="Denef V.J."/>
        </authorList>
    </citation>
    <scope>NUCLEOTIDE SEQUENCE</scope>
    <source>
        <strain evidence="1">G11-04</strain>
    </source>
</reference>
<organism evidence="1 2">
    <name type="scientific">Microcystis aeruginosa G11-04</name>
    <dbReference type="NCBI Taxonomy" id="2685956"/>
    <lineage>
        <taxon>Bacteria</taxon>
        <taxon>Bacillati</taxon>
        <taxon>Cyanobacteriota</taxon>
        <taxon>Cyanophyceae</taxon>
        <taxon>Oscillatoriophycideae</taxon>
        <taxon>Chroococcales</taxon>
        <taxon>Microcystaceae</taxon>
        <taxon>Microcystis</taxon>
    </lineage>
</organism>